<gene>
    <name evidence="1" type="ORF">EGYM00163_LOCUS21963</name>
</gene>
<name>A0A7S4FS17_9EUGL</name>
<protein>
    <submittedName>
        <fullName evidence="1">Uncharacterized protein</fullName>
    </submittedName>
</protein>
<dbReference type="AlphaFoldDB" id="A0A7S4FS17"/>
<sequence>MVTFSATYCPLLPTDITACVGGKALSGLLPLLPPATTVPSEEKRCFWTSMSGSSAACLFEKLHNLHTIECTDLNCVVSRQNTARDSLLWVQRLIWCTTWLATCTCHIYLRSPSMQPQT</sequence>
<dbReference type="EMBL" id="HBJA01062136">
    <property type="protein sequence ID" value="CAE0810817.1"/>
    <property type="molecule type" value="Transcribed_RNA"/>
</dbReference>
<reference evidence="1" key="1">
    <citation type="submission" date="2021-01" db="EMBL/GenBank/DDBJ databases">
        <authorList>
            <person name="Corre E."/>
            <person name="Pelletier E."/>
            <person name="Niang G."/>
            <person name="Scheremetjew M."/>
            <person name="Finn R."/>
            <person name="Kale V."/>
            <person name="Holt S."/>
            <person name="Cochrane G."/>
            <person name="Meng A."/>
            <person name="Brown T."/>
            <person name="Cohen L."/>
        </authorList>
    </citation>
    <scope>NUCLEOTIDE SEQUENCE</scope>
    <source>
        <strain evidence="1">CCMP1594</strain>
    </source>
</reference>
<accession>A0A7S4FS17</accession>
<proteinExistence type="predicted"/>
<organism evidence="1">
    <name type="scientific">Eutreptiella gymnastica</name>
    <dbReference type="NCBI Taxonomy" id="73025"/>
    <lineage>
        <taxon>Eukaryota</taxon>
        <taxon>Discoba</taxon>
        <taxon>Euglenozoa</taxon>
        <taxon>Euglenida</taxon>
        <taxon>Spirocuta</taxon>
        <taxon>Euglenophyceae</taxon>
        <taxon>Eutreptiales</taxon>
        <taxon>Eutreptiaceae</taxon>
        <taxon>Eutreptiella</taxon>
    </lineage>
</organism>
<evidence type="ECO:0000313" key="1">
    <source>
        <dbReference type="EMBL" id="CAE0810817.1"/>
    </source>
</evidence>